<accession>L2GPF8</accession>
<dbReference type="EMBL" id="JH370134">
    <property type="protein sequence ID" value="ELA42187.1"/>
    <property type="molecule type" value="Genomic_DNA"/>
</dbReference>
<dbReference type="HOGENOM" id="CLU_804174_0_0_1"/>
<evidence type="ECO:0000313" key="1">
    <source>
        <dbReference type="EMBL" id="ELA42187.1"/>
    </source>
</evidence>
<name>L2GPF8_VITCO</name>
<protein>
    <submittedName>
        <fullName evidence="1">Uncharacterized protein</fullName>
    </submittedName>
</protein>
<dbReference type="InParanoid" id="L2GPF8"/>
<organism evidence="1 2">
    <name type="scientific">Vittaforma corneae (strain ATCC 50505)</name>
    <name type="common">Microsporidian parasite</name>
    <name type="synonym">Nosema corneum</name>
    <dbReference type="NCBI Taxonomy" id="993615"/>
    <lineage>
        <taxon>Eukaryota</taxon>
        <taxon>Fungi</taxon>
        <taxon>Fungi incertae sedis</taxon>
        <taxon>Microsporidia</taxon>
        <taxon>Nosematidae</taxon>
        <taxon>Vittaforma</taxon>
    </lineage>
</organism>
<dbReference type="AlphaFoldDB" id="L2GPF8"/>
<dbReference type="VEuPathDB" id="MicrosporidiaDB:VICG_00830"/>
<evidence type="ECO:0000313" key="2">
    <source>
        <dbReference type="Proteomes" id="UP000011082"/>
    </source>
</evidence>
<dbReference type="Proteomes" id="UP000011082">
    <property type="component" value="Unassembled WGS sequence"/>
</dbReference>
<reference evidence="2" key="1">
    <citation type="submission" date="2011-05" db="EMBL/GenBank/DDBJ databases">
        <title>The genome sequence of Vittaforma corneae strain ATCC 50505.</title>
        <authorList>
            <consortium name="The Broad Institute Genome Sequencing Platform"/>
            <person name="Cuomo C."/>
            <person name="Didier E."/>
            <person name="Bowers L."/>
            <person name="Young S.K."/>
            <person name="Zeng Q."/>
            <person name="Gargeya S."/>
            <person name="Fitzgerald M."/>
            <person name="Haas B."/>
            <person name="Abouelleil A."/>
            <person name="Alvarado L."/>
            <person name="Arachchi H.M."/>
            <person name="Berlin A."/>
            <person name="Chapman S.B."/>
            <person name="Gearin G."/>
            <person name="Goldberg J."/>
            <person name="Griggs A."/>
            <person name="Gujja S."/>
            <person name="Hansen M."/>
            <person name="Heiman D."/>
            <person name="Howarth C."/>
            <person name="Larimer J."/>
            <person name="Lui A."/>
            <person name="MacDonald P.J.P."/>
            <person name="McCowen C."/>
            <person name="Montmayeur A."/>
            <person name="Murphy C."/>
            <person name="Neiman D."/>
            <person name="Pearson M."/>
            <person name="Priest M."/>
            <person name="Roberts A."/>
            <person name="Saif S."/>
            <person name="Shea T."/>
            <person name="Sisk P."/>
            <person name="Stolte C."/>
            <person name="Sykes S."/>
            <person name="Wortman J."/>
            <person name="Nusbaum C."/>
            <person name="Birren B."/>
        </authorList>
    </citation>
    <scope>NUCLEOTIDE SEQUENCE [LARGE SCALE GENOMIC DNA]</scope>
    <source>
        <strain evidence="2">ATCC 50505</strain>
    </source>
</reference>
<dbReference type="OMA" id="SKERIVH"/>
<proteinExistence type="predicted"/>
<gene>
    <name evidence="1" type="ORF">VICG_00830</name>
</gene>
<keyword evidence="2" id="KW-1185">Reference proteome</keyword>
<dbReference type="OrthoDB" id="2189728at2759"/>
<dbReference type="RefSeq" id="XP_007604279.1">
    <property type="nucleotide sequence ID" value="XM_007604217.1"/>
</dbReference>
<sequence>MSVKYKIASSSTEEGEVHENTFPYTKSYLQYCYYPLTTQFIGKNTLPNIMNYKSEGICQKLKKEIKADYPYISFTLLDNSKPFFDNRFTFICDLTARDISEDSSKTNSKSSTFRLVSLKPDYKEIKNLGRSPSNESRYDRFFQKFFFMKEDIQSFVFKDCLRIFALEDRVFENLDNKNAFMFFRVCDQDCIVGEDQTSNRIERKIRKYAFEDVFYSSAQFYEYLNIYSEALVRSHCSEEIKTYNTDDSAFIIYSSTSFKEDGQLRRMHSSFDSKKNVRVIFNKDGPVFSSIQGKECDNIKYLVGLDLPEGDYVVNDKKVYKIGTDGIHFEYKGLLYEDFTKSIWDY</sequence>
<dbReference type="GeneID" id="19881544"/>